<organism evidence="1 2">
    <name type="scientific">Neohortaea acidophila</name>
    <dbReference type="NCBI Taxonomy" id="245834"/>
    <lineage>
        <taxon>Eukaryota</taxon>
        <taxon>Fungi</taxon>
        <taxon>Dikarya</taxon>
        <taxon>Ascomycota</taxon>
        <taxon>Pezizomycotina</taxon>
        <taxon>Dothideomycetes</taxon>
        <taxon>Dothideomycetidae</taxon>
        <taxon>Mycosphaerellales</taxon>
        <taxon>Teratosphaeriaceae</taxon>
        <taxon>Neohortaea</taxon>
    </lineage>
</organism>
<accession>A0A6A6PF18</accession>
<proteinExistence type="predicted"/>
<dbReference type="Proteomes" id="UP000799767">
    <property type="component" value="Unassembled WGS sequence"/>
</dbReference>
<protein>
    <submittedName>
        <fullName evidence="1">Uncharacterized protein</fullName>
    </submittedName>
</protein>
<evidence type="ECO:0000313" key="1">
    <source>
        <dbReference type="EMBL" id="KAF2478579.1"/>
    </source>
</evidence>
<dbReference type="AlphaFoldDB" id="A0A6A6PF18"/>
<gene>
    <name evidence="1" type="ORF">BDY17DRAFT_305439</name>
</gene>
<sequence length="189" mass="22022">MDCPMPAGCDGRRVAMESPADTLWQRHPSLDMLLPGIKDDSSVDGDKAMPARDFAEELDMYPRTYITALDNGHAEDASALQKQYSWPEYRVVYDTTPRITVAESRSIFRKRRDADPQSRLFVVDSKVYIGDDNVTASTFLDTEVLEWHGRMRRRGVLVFKWRWSVMRKKWLVHELVMCKGPPDDWTWHR</sequence>
<dbReference type="GeneID" id="54475871"/>
<evidence type="ECO:0000313" key="2">
    <source>
        <dbReference type="Proteomes" id="UP000799767"/>
    </source>
</evidence>
<keyword evidence="2" id="KW-1185">Reference proteome</keyword>
<reference evidence="1" key="1">
    <citation type="journal article" date="2020" name="Stud. Mycol.">
        <title>101 Dothideomycetes genomes: a test case for predicting lifestyles and emergence of pathogens.</title>
        <authorList>
            <person name="Haridas S."/>
            <person name="Albert R."/>
            <person name="Binder M."/>
            <person name="Bloem J."/>
            <person name="Labutti K."/>
            <person name="Salamov A."/>
            <person name="Andreopoulos B."/>
            <person name="Baker S."/>
            <person name="Barry K."/>
            <person name="Bills G."/>
            <person name="Bluhm B."/>
            <person name="Cannon C."/>
            <person name="Castanera R."/>
            <person name="Culley D."/>
            <person name="Daum C."/>
            <person name="Ezra D."/>
            <person name="Gonzalez J."/>
            <person name="Henrissat B."/>
            <person name="Kuo A."/>
            <person name="Liang C."/>
            <person name="Lipzen A."/>
            <person name="Lutzoni F."/>
            <person name="Magnuson J."/>
            <person name="Mondo S."/>
            <person name="Nolan M."/>
            <person name="Ohm R."/>
            <person name="Pangilinan J."/>
            <person name="Park H.-J."/>
            <person name="Ramirez L."/>
            <person name="Alfaro M."/>
            <person name="Sun H."/>
            <person name="Tritt A."/>
            <person name="Yoshinaga Y."/>
            <person name="Zwiers L.-H."/>
            <person name="Turgeon B."/>
            <person name="Goodwin S."/>
            <person name="Spatafora J."/>
            <person name="Crous P."/>
            <person name="Grigoriev I."/>
        </authorList>
    </citation>
    <scope>NUCLEOTIDE SEQUENCE</scope>
    <source>
        <strain evidence="1">CBS 113389</strain>
    </source>
</reference>
<dbReference type="RefSeq" id="XP_033585149.1">
    <property type="nucleotide sequence ID" value="XM_033734869.1"/>
</dbReference>
<name>A0A6A6PF18_9PEZI</name>
<dbReference type="EMBL" id="MU001643">
    <property type="protein sequence ID" value="KAF2478579.1"/>
    <property type="molecule type" value="Genomic_DNA"/>
</dbReference>